<dbReference type="PANTHER" id="PTHR13356:SF0">
    <property type="entry name" value="SOSS COMPLEX SUBUNIT B HOMOLOG"/>
    <property type="match status" value="1"/>
</dbReference>
<evidence type="ECO:0008006" key="3">
    <source>
        <dbReference type="Google" id="ProtNLM"/>
    </source>
</evidence>
<sequence>MEEIESLILTLVNKSGLPYRDIKSRIELKIEALGYLINDDVAVRLVAKDLGISLNQDKMERPVLKVEDLVPGLNNVNLKLTVERVGPIREFTKKDGTIGKLVKAEAFDETGNISLCFWDGNAEHSKNIIDGSNLYITSAYTKAGLDGRVEVHCGNKASIQIVEGGQPNGEPHKAKKGIIITTFDPINYIKKDGTIGRAVSFIFQNDNEQTRVIVWEPSDEILFELQDGIEVEIKGVARKGYRGEEEIHINDLSMIKLGDPSPTEGKKDFKKLSMIQPEMFDFNVEGVIETDVQVLSTANGKNYAKILLRDGETVLPIVFWNDKAIQIKRIAKPGATLIVEGCSTKLDRYGLEVHVNKWSRIRIKENQP</sequence>
<dbReference type="GO" id="GO:0003677">
    <property type="term" value="F:DNA binding"/>
    <property type="evidence" value="ECO:0007669"/>
    <property type="project" value="UniProtKB-KW"/>
</dbReference>
<name>A0A7C3EST2_9CREN</name>
<proteinExistence type="predicted"/>
<dbReference type="GO" id="GO:0010212">
    <property type="term" value="P:response to ionizing radiation"/>
    <property type="evidence" value="ECO:0007669"/>
    <property type="project" value="TreeGrafter"/>
</dbReference>
<dbReference type="InterPro" id="IPR051231">
    <property type="entry name" value="SOSS-B"/>
</dbReference>
<dbReference type="SUPFAM" id="SSF50249">
    <property type="entry name" value="Nucleic acid-binding proteins"/>
    <property type="match status" value="2"/>
</dbReference>
<evidence type="ECO:0000313" key="2">
    <source>
        <dbReference type="EMBL" id="HFK20924.1"/>
    </source>
</evidence>
<dbReference type="GO" id="GO:0000724">
    <property type="term" value="P:double-strand break repair via homologous recombination"/>
    <property type="evidence" value="ECO:0007669"/>
    <property type="project" value="TreeGrafter"/>
</dbReference>
<dbReference type="Gene3D" id="2.40.50.140">
    <property type="entry name" value="Nucleic acid-binding proteins"/>
    <property type="match status" value="3"/>
</dbReference>
<evidence type="ECO:0000256" key="1">
    <source>
        <dbReference type="ARBA" id="ARBA00023125"/>
    </source>
</evidence>
<dbReference type="InterPro" id="IPR012340">
    <property type="entry name" value="NA-bd_OB-fold"/>
</dbReference>
<protein>
    <recommendedName>
        <fullName evidence="3">OB domain-containing protein</fullName>
    </recommendedName>
</protein>
<accession>A0A7C3EST2</accession>
<organism evidence="2">
    <name type="scientific">Candidatus Methanomethylicus mesodigestus</name>
    <dbReference type="NCBI Taxonomy" id="1867258"/>
    <lineage>
        <taxon>Archaea</taxon>
        <taxon>Thermoproteota</taxon>
        <taxon>Methanosuratincolia</taxon>
        <taxon>Candidatus Methanomethylicales</taxon>
        <taxon>Candidatus Methanomethylicaceae</taxon>
        <taxon>Candidatus Methanomethylicus</taxon>
    </lineage>
</organism>
<gene>
    <name evidence="2" type="ORF">ENS19_06545</name>
</gene>
<dbReference type="AlphaFoldDB" id="A0A7C3EST2"/>
<reference evidence="2" key="1">
    <citation type="journal article" date="2020" name="mSystems">
        <title>Genome- and Community-Level Interaction Insights into Carbon Utilization and Element Cycling Functions of Hydrothermarchaeota in Hydrothermal Sediment.</title>
        <authorList>
            <person name="Zhou Z."/>
            <person name="Liu Y."/>
            <person name="Xu W."/>
            <person name="Pan J."/>
            <person name="Luo Z.H."/>
            <person name="Li M."/>
        </authorList>
    </citation>
    <scope>NUCLEOTIDE SEQUENCE [LARGE SCALE GENOMIC DNA]</scope>
    <source>
        <strain evidence="2">SpSt-468</strain>
    </source>
</reference>
<comment type="caution">
    <text evidence="2">The sequence shown here is derived from an EMBL/GenBank/DDBJ whole genome shotgun (WGS) entry which is preliminary data.</text>
</comment>
<dbReference type="EMBL" id="DSTX01000011">
    <property type="protein sequence ID" value="HFK20924.1"/>
    <property type="molecule type" value="Genomic_DNA"/>
</dbReference>
<dbReference type="PANTHER" id="PTHR13356">
    <property type="entry name" value="OB FOLD NUCLEIC ACID BINDING PROTEIN-RELATED"/>
    <property type="match status" value="1"/>
</dbReference>
<keyword evidence="1" id="KW-0238">DNA-binding</keyword>